<dbReference type="PROSITE" id="PS50164">
    <property type="entry name" value="GIY_YIG"/>
    <property type="match status" value="1"/>
</dbReference>
<dbReference type="EMBL" id="PFPL01000045">
    <property type="protein sequence ID" value="PIZ95756.1"/>
    <property type="molecule type" value="Genomic_DNA"/>
</dbReference>
<comment type="similarity">
    <text evidence="1">Belongs to the UPF0213 family.</text>
</comment>
<feature type="domain" description="GIY-YIG" evidence="2">
    <location>
        <begin position="1"/>
        <end position="80"/>
    </location>
</feature>
<evidence type="ECO:0000313" key="4">
    <source>
        <dbReference type="Proteomes" id="UP000231453"/>
    </source>
</evidence>
<name>A0A2M7VAF5_9BACT</name>
<dbReference type="SUPFAM" id="SSF82771">
    <property type="entry name" value="GIY-YIG endonuclease"/>
    <property type="match status" value="1"/>
</dbReference>
<reference evidence="4" key="1">
    <citation type="submission" date="2017-09" db="EMBL/GenBank/DDBJ databases">
        <title>Depth-based differentiation of microbial function through sediment-hosted aquifers and enrichment of novel symbionts in the deep terrestrial subsurface.</title>
        <authorList>
            <person name="Probst A.J."/>
            <person name="Ladd B."/>
            <person name="Jarett J.K."/>
            <person name="Geller-Mcgrath D.E."/>
            <person name="Sieber C.M.K."/>
            <person name="Emerson J.B."/>
            <person name="Anantharaman K."/>
            <person name="Thomas B.C."/>
            <person name="Malmstrom R."/>
            <person name="Stieglmeier M."/>
            <person name="Klingl A."/>
            <person name="Woyke T."/>
            <person name="Ryan C.M."/>
            <person name="Banfield J.F."/>
        </authorList>
    </citation>
    <scope>NUCLEOTIDE SEQUENCE [LARGE SCALE GENOMIC DNA]</scope>
</reference>
<dbReference type="Gene3D" id="3.40.1440.10">
    <property type="entry name" value="GIY-YIG endonuclease"/>
    <property type="match status" value="1"/>
</dbReference>
<evidence type="ECO:0000256" key="1">
    <source>
        <dbReference type="ARBA" id="ARBA00007435"/>
    </source>
</evidence>
<evidence type="ECO:0000259" key="2">
    <source>
        <dbReference type="PROSITE" id="PS50164"/>
    </source>
</evidence>
<organism evidence="3 4">
    <name type="scientific">Candidatus Magasanikbacteria bacterium CG_4_10_14_0_2_um_filter_33_14</name>
    <dbReference type="NCBI Taxonomy" id="1974636"/>
    <lineage>
        <taxon>Bacteria</taxon>
        <taxon>Candidatus Magasanikiibacteriota</taxon>
    </lineage>
</organism>
<dbReference type="InterPro" id="IPR050190">
    <property type="entry name" value="UPF0213_domain"/>
</dbReference>
<proteinExistence type="inferred from homology"/>
<sequence>MLYFVYIIKCADDSFYIGLTSNLNRRIKQNSDGIKSCLSSKQKPVKLVFFSAFPNKYITAKFEKYLKTHSGRNFRGKHFI</sequence>
<comment type="caution">
    <text evidence="3">The sequence shown here is derived from an EMBL/GenBank/DDBJ whole genome shotgun (WGS) entry which is preliminary data.</text>
</comment>
<dbReference type="InterPro" id="IPR000305">
    <property type="entry name" value="GIY-YIG_endonuc"/>
</dbReference>
<dbReference type="Pfam" id="PF01541">
    <property type="entry name" value="GIY-YIG"/>
    <property type="match status" value="1"/>
</dbReference>
<dbReference type="InterPro" id="IPR035901">
    <property type="entry name" value="GIY-YIG_endonuc_sf"/>
</dbReference>
<dbReference type="AlphaFoldDB" id="A0A2M7VAF5"/>
<accession>A0A2M7VAF5</accession>
<protein>
    <recommendedName>
        <fullName evidence="2">GIY-YIG domain-containing protein</fullName>
    </recommendedName>
</protein>
<dbReference type="Proteomes" id="UP000231453">
    <property type="component" value="Unassembled WGS sequence"/>
</dbReference>
<dbReference type="PANTHER" id="PTHR34477">
    <property type="entry name" value="UPF0213 PROTEIN YHBQ"/>
    <property type="match status" value="1"/>
</dbReference>
<gene>
    <name evidence="3" type="ORF">COX80_03420</name>
</gene>
<evidence type="ECO:0000313" key="3">
    <source>
        <dbReference type="EMBL" id="PIZ95756.1"/>
    </source>
</evidence>
<dbReference type="PANTHER" id="PTHR34477:SF1">
    <property type="entry name" value="UPF0213 PROTEIN YHBQ"/>
    <property type="match status" value="1"/>
</dbReference>